<dbReference type="GeneID" id="37163403"/>
<organism evidence="1 2">
    <name type="scientific">Aspergillus piperis CBS 112811</name>
    <dbReference type="NCBI Taxonomy" id="1448313"/>
    <lineage>
        <taxon>Eukaryota</taxon>
        <taxon>Fungi</taxon>
        <taxon>Dikarya</taxon>
        <taxon>Ascomycota</taxon>
        <taxon>Pezizomycotina</taxon>
        <taxon>Eurotiomycetes</taxon>
        <taxon>Eurotiomycetidae</taxon>
        <taxon>Eurotiales</taxon>
        <taxon>Aspergillaceae</taxon>
        <taxon>Aspergillus</taxon>
        <taxon>Aspergillus subgen. Circumdati</taxon>
    </lineage>
</organism>
<dbReference type="RefSeq" id="XP_025516625.1">
    <property type="nucleotide sequence ID" value="XM_025660001.1"/>
</dbReference>
<proteinExistence type="predicted"/>
<sequence length="62" mass="6898">MARRPSARPLELRRLNHPRAINTSRALNLGSNYPDSRGGACCTVSTQQMKLKAEPGNWYTPS</sequence>
<protein>
    <submittedName>
        <fullName evidence="1">Uncharacterized protein</fullName>
    </submittedName>
</protein>
<name>A0A8G1VQF2_9EURO</name>
<keyword evidence="2" id="KW-1185">Reference proteome</keyword>
<dbReference type="AlphaFoldDB" id="A0A8G1VQF2"/>
<accession>A0A8G1VQF2</accession>
<reference evidence="1 2" key="1">
    <citation type="submission" date="2018-02" db="EMBL/GenBank/DDBJ databases">
        <title>The genomes of Aspergillus section Nigri reveals drivers in fungal speciation.</title>
        <authorList>
            <consortium name="DOE Joint Genome Institute"/>
            <person name="Vesth T.C."/>
            <person name="Nybo J."/>
            <person name="Theobald S."/>
            <person name="Brandl J."/>
            <person name="Frisvad J.C."/>
            <person name="Nielsen K.F."/>
            <person name="Lyhne E.K."/>
            <person name="Kogle M.E."/>
            <person name="Kuo A."/>
            <person name="Riley R."/>
            <person name="Clum A."/>
            <person name="Nolan M."/>
            <person name="Lipzen A."/>
            <person name="Salamov A."/>
            <person name="Henrissat B."/>
            <person name="Wiebenga A."/>
            <person name="De vries R.P."/>
            <person name="Grigoriev I.V."/>
            <person name="Mortensen U.H."/>
            <person name="Andersen M.R."/>
            <person name="Baker S.E."/>
        </authorList>
    </citation>
    <scope>NUCLEOTIDE SEQUENCE [LARGE SCALE GENOMIC DNA]</scope>
    <source>
        <strain evidence="1 2">CBS 112811</strain>
    </source>
</reference>
<gene>
    <name evidence="1" type="ORF">BO85DRAFT_448725</name>
</gene>
<dbReference type="Proteomes" id="UP000249526">
    <property type="component" value="Unassembled WGS sequence"/>
</dbReference>
<dbReference type="EMBL" id="KZ825060">
    <property type="protein sequence ID" value="RAH58703.1"/>
    <property type="molecule type" value="Genomic_DNA"/>
</dbReference>
<evidence type="ECO:0000313" key="2">
    <source>
        <dbReference type="Proteomes" id="UP000249526"/>
    </source>
</evidence>
<evidence type="ECO:0000313" key="1">
    <source>
        <dbReference type="EMBL" id="RAH58703.1"/>
    </source>
</evidence>